<evidence type="ECO:0008006" key="3">
    <source>
        <dbReference type="Google" id="ProtNLM"/>
    </source>
</evidence>
<evidence type="ECO:0000313" key="2">
    <source>
        <dbReference type="Proteomes" id="UP000663828"/>
    </source>
</evidence>
<dbReference type="Gene3D" id="3.60.10.10">
    <property type="entry name" value="Endonuclease/exonuclease/phosphatase"/>
    <property type="match status" value="1"/>
</dbReference>
<dbReference type="Proteomes" id="UP000663828">
    <property type="component" value="Unassembled WGS sequence"/>
</dbReference>
<evidence type="ECO:0000313" key="1">
    <source>
        <dbReference type="EMBL" id="CAF1683249.1"/>
    </source>
</evidence>
<gene>
    <name evidence="1" type="ORF">XAT740_LOCUS61138</name>
</gene>
<dbReference type="AlphaFoldDB" id="A0A816H9K7"/>
<organism evidence="1 2">
    <name type="scientific">Adineta ricciae</name>
    <name type="common">Rotifer</name>
    <dbReference type="NCBI Taxonomy" id="249248"/>
    <lineage>
        <taxon>Eukaryota</taxon>
        <taxon>Metazoa</taxon>
        <taxon>Spiralia</taxon>
        <taxon>Gnathifera</taxon>
        <taxon>Rotifera</taxon>
        <taxon>Eurotatoria</taxon>
        <taxon>Bdelloidea</taxon>
        <taxon>Adinetida</taxon>
        <taxon>Adinetidae</taxon>
        <taxon>Adineta</taxon>
    </lineage>
</organism>
<dbReference type="InterPro" id="IPR036691">
    <property type="entry name" value="Endo/exonu/phosph_ase_sf"/>
</dbReference>
<proteinExistence type="predicted"/>
<keyword evidence="2" id="KW-1185">Reference proteome</keyword>
<sequence length="92" mass="10980">MNCDLSLLSWNILASSWVYKEWYPSLYDLALDDRTRLELIVSHIEKLAYDIIFLQEVQEDQLYLFKERLSNDYSYELVTLVEADSLNPRLND</sequence>
<protein>
    <recommendedName>
        <fullName evidence="3">Endonuclease/exonuclease/phosphatase domain-containing protein</fullName>
    </recommendedName>
</protein>
<name>A0A816H9K7_ADIRI</name>
<dbReference type="SUPFAM" id="SSF56219">
    <property type="entry name" value="DNase I-like"/>
    <property type="match status" value="1"/>
</dbReference>
<accession>A0A816H9K7</accession>
<comment type="caution">
    <text evidence="1">The sequence shown here is derived from an EMBL/GenBank/DDBJ whole genome shotgun (WGS) entry which is preliminary data.</text>
</comment>
<dbReference type="EMBL" id="CAJNOR010015780">
    <property type="protein sequence ID" value="CAF1683249.1"/>
    <property type="molecule type" value="Genomic_DNA"/>
</dbReference>
<reference evidence="1" key="1">
    <citation type="submission" date="2021-02" db="EMBL/GenBank/DDBJ databases">
        <authorList>
            <person name="Nowell W R."/>
        </authorList>
    </citation>
    <scope>NUCLEOTIDE SEQUENCE</scope>
</reference>